<sequence>MGAFGNESSIEGDVYIQRLATYIRRNEEALANGLLCFSKTRTLSKVKPLRPSFTIHHLYYVTERIANSSLDVHIGALNIKLDTPNHEPTFISFMANKARNQRNFDSDAKSITSINSVKSIVSSASLYWMSFSFSKDPKIIQKDVKYLYSSFTKIPCLVLSPHTEINSIDGYEEYPCDTCLPLRMFKNLQVFELFEYEPHEVYGWHTLSEKLRILIIRKTKVSDLAEILFSLVIDDENGRSSFSSSRQSRKLNTAFSFNMLESSHMSMGHTRSRLERTLPSPLLPPRSRKESTQGTKEARQKHLNTGCNYMRHPKLSETKWHYLKQLTVSESIINTILPHAFEPLANLAKLNLAGNLLDDLPDGLYHLQNIKYLNFADNFIKDLKKLPLNLKHLTIINLNNNKLECIEGIQRLTSVQKIDLRRNKLSSVAQLRGLVQLVSLPSSQLDNVHLSSNKLPRSYRADLFNLFNGAKPENNVKIDDSRPGYFESAILLDPEAVVKRYKKFMNIDLLEKQGVSFAVPAPSKEVSIVPQVLERRQTAHRLTSASEVLESLTKLDIQGIENAIANRKHNSVMTTASSTTDGVSKVYIPPHLINSAQSSPSMKAFTKTVMPLHPNQNLCNQPHYPPAKLPSMVRQYLSPMLNLSCDGSEISFRSSATTLHKIDLESASAQNPAPNVITAVQVQVEGF</sequence>
<dbReference type="Gene3D" id="3.80.10.10">
    <property type="entry name" value="Ribonuclease Inhibitor"/>
    <property type="match status" value="1"/>
</dbReference>
<protein>
    <recommendedName>
        <fullName evidence="8">L domain-like protein</fullName>
    </recommendedName>
</protein>
<keyword evidence="3" id="KW-0433">Leucine-rich repeat</keyword>
<keyword evidence="2" id="KW-0963">Cytoplasm</keyword>
<dbReference type="InterPro" id="IPR032675">
    <property type="entry name" value="LRR_dom_sf"/>
</dbReference>
<dbReference type="Proteomes" id="UP000268321">
    <property type="component" value="Unassembled WGS sequence"/>
</dbReference>
<evidence type="ECO:0000313" key="6">
    <source>
        <dbReference type="EMBL" id="RKP32567.1"/>
    </source>
</evidence>
<dbReference type="PROSITE" id="PS51450">
    <property type="entry name" value="LRR"/>
    <property type="match status" value="2"/>
</dbReference>
<dbReference type="InterPro" id="IPR003591">
    <property type="entry name" value="Leu-rich_rpt_typical-subtyp"/>
</dbReference>
<name>A0A4P9ZHE1_9ASCO</name>
<dbReference type="SMART" id="SM00369">
    <property type="entry name" value="LRR_TYP"/>
    <property type="match status" value="3"/>
</dbReference>
<reference evidence="7" key="1">
    <citation type="journal article" date="2018" name="Nat. Microbiol.">
        <title>Leveraging single-cell genomics to expand the fungal tree of life.</title>
        <authorList>
            <person name="Ahrendt S.R."/>
            <person name="Quandt C.A."/>
            <person name="Ciobanu D."/>
            <person name="Clum A."/>
            <person name="Salamov A."/>
            <person name="Andreopoulos B."/>
            <person name="Cheng J.F."/>
            <person name="Woyke T."/>
            <person name="Pelin A."/>
            <person name="Henrissat B."/>
            <person name="Reynolds N.K."/>
            <person name="Benny G.L."/>
            <person name="Smith M.E."/>
            <person name="James T.Y."/>
            <person name="Grigoriev I.V."/>
        </authorList>
    </citation>
    <scope>NUCLEOTIDE SEQUENCE [LARGE SCALE GENOMIC DNA]</scope>
    <source>
        <strain evidence="7">Baker2002</strain>
    </source>
</reference>
<evidence type="ECO:0000313" key="7">
    <source>
        <dbReference type="Proteomes" id="UP000268321"/>
    </source>
</evidence>
<evidence type="ECO:0000256" key="1">
    <source>
        <dbReference type="ARBA" id="ARBA00004496"/>
    </source>
</evidence>
<dbReference type="EMBL" id="ML004430">
    <property type="protein sequence ID" value="RKP32567.1"/>
    <property type="molecule type" value="Genomic_DNA"/>
</dbReference>
<evidence type="ECO:0000256" key="2">
    <source>
        <dbReference type="ARBA" id="ARBA00022490"/>
    </source>
</evidence>
<comment type="subcellular location">
    <subcellularLocation>
        <location evidence="1">Cytoplasm</location>
    </subcellularLocation>
</comment>
<feature type="compositionally biased region" description="Basic and acidic residues" evidence="5">
    <location>
        <begin position="287"/>
        <end position="297"/>
    </location>
</feature>
<evidence type="ECO:0000256" key="4">
    <source>
        <dbReference type="ARBA" id="ARBA00022737"/>
    </source>
</evidence>
<dbReference type="PANTHER" id="PTHR15454:SF69">
    <property type="entry name" value="SERINE_THREONINE-PROTEIN KINASE 11-INTERACTING PROTEIN"/>
    <property type="match status" value="1"/>
</dbReference>
<proteinExistence type="predicted"/>
<dbReference type="GO" id="GO:0005737">
    <property type="term" value="C:cytoplasm"/>
    <property type="evidence" value="ECO:0007669"/>
    <property type="project" value="UniProtKB-SubCell"/>
</dbReference>
<dbReference type="InterPro" id="IPR001611">
    <property type="entry name" value="Leu-rich_rpt"/>
</dbReference>
<accession>A0A4P9ZHE1</accession>
<feature type="region of interest" description="Disordered" evidence="5">
    <location>
        <begin position="267"/>
        <end position="297"/>
    </location>
</feature>
<organism evidence="6 7">
    <name type="scientific">Metschnikowia bicuspidata</name>
    <dbReference type="NCBI Taxonomy" id="27322"/>
    <lineage>
        <taxon>Eukaryota</taxon>
        <taxon>Fungi</taxon>
        <taxon>Dikarya</taxon>
        <taxon>Ascomycota</taxon>
        <taxon>Saccharomycotina</taxon>
        <taxon>Pichiomycetes</taxon>
        <taxon>Metschnikowiaceae</taxon>
        <taxon>Metschnikowia</taxon>
    </lineage>
</organism>
<gene>
    <name evidence="6" type="ORF">METBISCDRAFT_11815</name>
</gene>
<dbReference type="AlphaFoldDB" id="A0A4P9ZHE1"/>
<keyword evidence="7" id="KW-1185">Reference proteome</keyword>
<evidence type="ECO:0000256" key="3">
    <source>
        <dbReference type="ARBA" id="ARBA00022614"/>
    </source>
</evidence>
<dbReference type="SUPFAM" id="SSF52058">
    <property type="entry name" value="L domain-like"/>
    <property type="match status" value="1"/>
</dbReference>
<evidence type="ECO:0000256" key="5">
    <source>
        <dbReference type="SAM" id="MobiDB-lite"/>
    </source>
</evidence>
<evidence type="ECO:0008006" key="8">
    <source>
        <dbReference type="Google" id="ProtNLM"/>
    </source>
</evidence>
<dbReference type="PANTHER" id="PTHR15454">
    <property type="entry name" value="NISCHARIN RELATED"/>
    <property type="match status" value="1"/>
</dbReference>
<dbReference type="OrthoDB" id="676979at2759"/>
<keyword evidence="4" id="KW-0677">Repeat</keyword>